<evidence type="ECO:0000313" key="16">
    <source>
        <dbReference type="Proteomes" id="UP000056968"/>
    </source>
</evidence>
<keyword evidence="8 12" id="KW-0798">TonB box</keyword>
<evidence type="ECO:0000256" key="3">
    <source>
        <dbReference type="ARBA" id="ARBA00022452"/>
    </source>
</evidence>
<proteinExistence type="inferred from homology"/>
<keyword evidence="2 11" id="KW-0813">Transport</keyword>
<keyword evidence="16" id="KW-1185">Reference proteome</keyword>
<comment type="subcellular location">
    <subcellularLocation>
        <location evidence="1 11">Cell outer membrane</location>
        <topology evidence="1 11">Multi-pass membrane protein</topology>
    </subcellularLocation>
</comment>
<keyword evidence="6" id="KW-0408">Iron</keyword>
<keyword evidence="10 11" id="KW-0998">Cell outer membrane</keyword>
<evidence type="ECO:0000256" key="6">
    <source>
        <dbReference type="ARBA" id="ARBA00023004"/>
    </source>
</evidence>
<evidence type="ECO:0000256" key="4">
    <source>
        <dbReference type="ARBA" id="ARBA00022496"/>
    </source>
</evidence>
<accession>A0A0S3F0H2</accession>
<dbReference type="InterPro" id="IPR039426">
    <property type="entry name" value="TonB-dep_rcpt-like"/>
</dbReference>
<evidence type="ECO:0000256" key="10">
    <source>
        <dbReference type="ARBA" id="ARBA00023237"/>
    </source>
</evidence>
<feature type="domain" description="TonB-dependent receptor plug" evidence="14">
    <location>
        <begin position="2"/>
        <end position="104"/>
    </location>
</feature>
<evidence type="ECO:0000256" key="2">
    <source>
        <dbReference type="ARBA" id="ARBA00022448"/>
    </source>
</evidence>
<dbReference type="KEGG" id="sbd:ATN00_13480"/>
<dbReference type="SUPFAM" id="SSF56935">
    <property type="entry name" value="Porins"/>
    <property type="match status" value="1"/>
</dbReference>
<evidence type="ECO:0008006" key="17">
    <source>
        <dbReference type="Google" id="ProtNLM"/>
    </source>
</evidence>
<dbReference type="GO" id="GO:0006826">
    <property type="term" value="P:iron ion transport"/>
    <property type="evidence" value="ECO:0007669"/>
    <property type="project" value="UniProtKB-KW"/>
</dbReference>
<evidence type="ECO:0000259" key="13">
    <source>
        <dbReference type="Pfam" id="PF00593"/>
    </source>
</evidence>
<name>A0A0S3F0H2_9SPHN</name>
<evidence type="ECO:0000256" key="12">
    <source>
        <dbReference type="RuleBase" id="RU003357"/>
    </source>
</evidence>
<dbReference type="PANTHER" id="PTHR32552:SF81">
    <property type="entry name" value="TONB-DEPENDENT OUTER MEMBRANE RECEPTOR"/>
    <property type="match status" value="1"/>
</dbReference>
<evidence type="ECO:0000313" key="15">
    <source>
        <dbReference type="EMBL" id="ALR21154.1"/>
    </source>
</evidence>
<keyword evidence="3 11" id="KW-1134">Transmembrane beta strand</keyword>
<dbReference type="STRING" id="1332080.ATN00_13480"/>
<organism evidence="15 16">
    <name type="scientific">Sphingobium baderi</name>
    <dbReference type="NCBI Taxonomy" id="1332080"/>
    <lineage>
        <taxon>Bacteria</taxon>
        <taxon>Pseudomonadati</taxon>
        <taxon>Pseudomonadota</taxon>
        <taxon>Alphaproteobacteria</taxon>
        <taxon>Sphingomonadales</taxon>
        <taxon>Sphingomonadaceae</taxon>
        <taxon>Sphingobium</taxon>
    </lineage>
</organism>
<dbReference type="InterPro" id="IPR036942">
    <property type="entry name" value="Beta-barrel_TonB_sf"/>
</dbReference>
<dbReference type="Pfam" id="PF00593">
    <property type="entry name" value="TonB_dep_Rec_b-barrel"/>
    <property type="match status" value="1"/>
</dbReference>
<keyword evidence="4" id="KW-0410">Iron transport</keyword>
<dbReference type="AlphaFoldDB" id="A0A0S3F0H2"/>
<reference evidence="15 16" key="1">
    <citation type="submission" date="2015-11" db="EMBL/GenBank/DDBJ databases">
        <title>A Two-component Flavoprotein Monooxygenase System MeaXY Responsible for para-Hydroxylation of 2-Methyl-6-ethylaniline and 2,6-Diethylaniline in Sphingobium baderi DE-13.</title>
        <authorList>
            <person name="Cheng M."/>
            <person name="Meng Q."/>
            <person name="Yang Y."/>
            <person name="Chu C."/>
            <person name="Yan X."/>
            <person name="He J."/>
            <person name="Li S."/>
        </authorList>
    </citation>
    <scope>NUCLEOTIDE SEQUENCE [LARGE SCALE GENOMIC DNA]</scope>
    <source>
        <strain evidence="15 16">DE-13</strain>
    </source>
</reference>
<protein>
    <recommendedName>
        <fullName evidence="17">TonB-dependent receptor</fullName>
    </recommendedName>
</protein>
<keyword evidence="5 11" id="KW-0812">Transmembrane</keyword>
<comment type="similarity">
    <text evidence="11 12">Belongs to the TonB-dependent receptor family.</text>
</comment>
<dbReference type="PROSITE" id="PS52016">
    <property type="entry name" value="TONB_DEPENDENT_REC_3"/>
    <property type="match status" value="1"/>
</dbReference>
<keyword evidence="7" id="KW-0406">Ion transport</keyword>
<dbReference type="EMBL" id="CP013264">
    <property type="protein sequence ID" value="ALR21154.1"/>
    <property type="molecule type" value="Genomic_DNA"/>
</dbReference>
<evidence type="ECO:0000256" key="9">
    <source>
        <dbReference type="ARBA" id="ARBA00023136"/>
    </source>
</evidence>
<gene>
    <name evidence="15" type="ORF">ATN00_13480</name>
</gene>
<dbReference type="Gene3D" id="2.40.170.20">
    <property type="entry name" value="TonB-dependent receptor, beta-barrel domain"/>
    <property type="match status" value="2"/>
</dbReference>
<evidence type="ECO:0000259" key="14">
    <source>
        <dbReference type="Pfam" id="PF07715"/>
    </source>
</evidence>
<evidence type="ECO:0000256" key="8">
    <source>
        <dbReference type="ARBA" id="ARBA00023077"/>
    </source>
</evidence>
<dbReference type="GO" id="GO:0009279">
    <property type="term" value="C:cell outer membrane"/>
    <property type="evidence" value="ECO:0007669"/>
    <property type="project" value="UniProtKB-SubCell"/>
</dbReference>
<dbReference type="InterPro" id="IPR012910">
    <property type="entry name" value="Plug_dom"/>
</dbReference>
<evidence type="ECO:0000256" key="11">
    <source>
        <dbReference type="PROSITE-ProRule" id="PRU01360"/>
    </source>
</evidence>
<dbReference type="InterPro" id="IPR000531">
    <property type="entry name" value="Beta-barrel_TonB"/>
</dbReference>
<keyword evidence="9 11" id="KW-0472">Membrane</keyword>
<sequence>MTAIDDTKLVQAQVQNAKDLQRLAPNLNVATGSPSVSGYAFVSIRGQSQVNPGSASDPAVGIYIDGVYIPRPSQGLFDFADLDRVEVLRGPQGTLFGRNTTGGALNIITKQPNGEFGAEARVSYGNYNTLDASGTLNLPVTGSALSARITYSFNRDDGYGHNETLNRRTFDQAANHFVRAKLRWAPEGSNWDVTLSGDYNYRRDSGQDVALAGFNATALTAIVTPLVGIVPSLAPLADLTPILTPYLQRKNNFYRSYGTTGPLGETPMDVLKAGGGSLTINGDLGAVKLQSITGYRYSRTDAVIDLDGTPLELAQNHTGFGSKQISQELQLSGDAGSLSWISGLYFSRETGDEQSLFQSLGVLGLPPLLNDGDVLNISRGIYAQGYYELAPGLRLASGLRWTWDKRKVVLHNRSVYNDIATCNVASPDGGNVPPCDQTETTNFNYPAWTFGLDYQVTSDLFAYAKTSGAAMAGGWNLRFGSIPAFSPEKVRDIEIGFKAELFDRRVRFNVALFNAWQRDVQRNLNIVVTPTSVTQYVVNAGNAQVRGAEFELAAKPWHGMELSGSIGLLHGRYDKGSFLDTQIVNGAPVVVDRSGEPLPQLAKFNATVAATQTFEMPWGAIEAHGDFAYISSQSFSPVTAAPGISSADRAIIDQQNALSRIPGYGIFNLRLSADLDEPRLEIGAFVRNLFDKKYNTRTFSDLYSGPLATAVAFPGAPRVYGVSIAYHFGSLAK</sequence>
<dbReference type="PANTHER" id="PTHR32552">
    <property type="entry name" value="FERRICHROME IRON RECEPTOR-RELATED"/>
    <property type="match status" value="1"/>
</dbReference>
<dbReference type="Proteomes" id="UP000056968">
    <property type="component" value="Chromosome"/>
</dbReference>
<dbReference type="Pfam" id="PF07715">
    <property type="entry name" value="Plug"/>
    <property type="match status" value="1"/>
</dbReference>
<evidence type="ECO:0000256" key="7">
    <source>
        <dbReference type="ARBA" id="ARBA00023065"/>
    </source>
</evidence>
<feature type="domain" description="TonB-dependent receptor-like beta-barrel" evidence="13">
    <location>
        <begin position="128"/>
        <end position="689"/>
    </location>
</feature>
<evidence type="ECO:0000256" key="1">
    <source>
        <dbReference type="ARBA" id="ARBA00004571"/>
    </source>
</evidence>
<evidence type="ECO:0000256" key="5">
    <source>
        <dbReference type="ARBA" id="ARBA00022692"/>
    </source>
</evidence>